<comment type="caution">
    <text evidence="10">The sequence shown here is derived from an EMBL/GenBank/DDBJ whole genome shotgun (WGS) entry which is preliminary data.</text>
</comment>
<dbReference type="InterPro" id="IPR011066">
    <property type="entry name" value="MscS_channel_C_sf"/>
</dbReference>
<dbReference type="Gene3D" id="1.10.287.1260">
    <property type="match status" value="1"/>
</dbReference>
<feature type="domain" description="Mechanosensitive ion channel MscS C-terminal" evidence="9">
    <location>
        <begin position="191"/>
        <end position="271"/>
    </location>
</feature>
<keyword evidence="11" id="KW-1185">Reference proteome</keyword>
<dbReference type="AlphaFoldDB" id="A0A2V3PNL5"/>
<comment type="similarity">
    <text evidence="2">Belongs to the MscS (TC 1.A.23) family.</text>
</comment>
<dbReference type="InterPro" id="IPR049278">
    <property type="entry name" value="MS_channel_C"/>
</dbReference>
<organism evidence="10 11">
    <name type="scientific">Dysgonomonas alginatilytica</name>
    <dbReference type="NCBI Taxonomy" id="1605892"/>
    <lineage>
        <taxon>Bacteria</taxon>
        <taxon>Pseudomonadati</taxon>
        <taxon>Bacteroidota</taxon>
        <taxon>Bacteroidia</taxon>
        <taxon>Bacteroidales</taxon>
        <taxon>Dysgonomonadaceae</taxon>
        <taxon>Dysgonomonas</taxon>
    </lineage>
</organism>
<dbReference type="PANTHER" id="PTHR30221">
    <property type="entry name" value="SMALL-CONDUCTANCE MECHANOSENSITIVE CHANNEL"/>
    <property type="match status" value="1"/>
</dbReference>
<accession>A0A2V3PNL5</accession>
<dbReference type="InterPro" id="IPR045275">
    <property type="entry name" value="MscS_archaea/bacteria_type"/>
</dbReference>
<dbReference type="GO" id="GO:0008381">
    <property type="term" value="F:mechanosensitive monoatomic ion channel activity"/>
    <property type="evidence" value="ECO:0007669"/>
    <property type="project" value="InterPro"/>
</dbReference>
<dbReference type="Pfam" id="PF00924">
    <property type="entry name" value="MS_channel_2nd"/>
    <property type="match status" value="1"/>
</dbReference>
<evidence type="ECO:0000256" key="6">
    <source>
        <dbReference type="ARBA" id="ARBA00023136"/>
    </source>
</evidence>
<dbReference type="SUPFAM" id="SSF50182">
    <property type="entry name" value="Sm-like ribonucleoproteins"/>
    <property type="match status" value="1"/>
</dbReference>
<dbReference type="InterPro" id="IPR010920">
    <property type="entry name" value="LSM_dom_sf"/>
</dbReference>
<gene>
    <name evidence="10" type="ORF">CLV62_11881</name>
</gene>
<dbReference type="SUPFAM" id="SSF82689">
    <property type="entry name" value="Mechanosensitive channel protein MscS (YggB), C-terminal domain"/>
    <property type="match status" value="1"/>
</dbReference>
<evidence type="ECO:0000256" key="7">
    <source>
        <dbReference type="SAM" id="Phobius"/>
    </source>
</evidence>
<keyword evidence="5 7" id="KW-1133">Transmembrane helix</keyword>
<proteinExistence type="inferred from homology"/>
<comment type="subcellular location">
    <subcellularLocation>
        <location evidence="1">Cell membrane</location>
        <topology evidence="1">Multi-pass membrane protein</topology>
    </subcellularLocation>
</comment>
<keyword evidence="4 7" id="KW-0812">Transmembrane</keyword>
<evidence type="ECO:0000259" key="9">
    <source>
        <dbReference type="Pfam" id="PF21082"/>
    </source>
</evidence>
<feature type="transmembrane region" description="Helical" evidence="7">
    <location>
        <begin position="36"/>
        <end position="57"/>
    </location>
</feature>
<dbReference type="Proteomes" id="UP000247973">
    <property type="component" value="Unassembled WGS sequence"/>
</dbReference>
<evidence type="ECO:0000256" key="3">
    <source>
        <dbReference type="ARBA" id="ARBA00022475"/>
    </source>
</evidence>
<keyword evidence="6 7" id="KW-0472">Membrane</keyword>
<reference evidence="10 11" key="1">
    <citation type="submission" date="2018-03" db="EMBL/GenBank/DDBJ databases">
        <title>Genomic Encyclopedia of Archaeal and Bacterial Type Strains, Phase II (KMG-II): from individual species to whole genera.</title>
        <authorList>
            <person name="Goeker M."/>
        </authorList>
    </citation>
    <scope>NUCLEOTIDE SEQUENCE [LARGE SCALE GENOMIC DNA]</scope>
    <source>
        <strain evidence="10 11">DSM 100214</strain>
    </source>
</reference>
<dbReference type="Pfam" id="PF21082">
    <property type="entry name" value="MS_channel_3rd"/>
    <property type="match status" value="1"/>
</dbReference>
<evidence type="ECO:0000256" key="4">
    <source>
        <dbReference type="ARBA" id="ARBA00022692"/>
    </source>
</evidence>
<feature type="transmembrane region" description="Helical" evidence="7">
    <location>
        <begin position="77"/>
        <end position="96"/>
    </location>
</feature>
<dbReference type="Gene3D" id="2.30.30.60">
    <property type="match status" value="1"/>
</dbReference>
<dbReference type="GO" id="GO:0005886">
    <property type="term" value="C:plasma membrane"/>
    <property type="evidence" value="ECO:0007669"/>
    <property type="project" value="UniProtKB-SubCell"/>
</dbReference>
<dbReference type="InterPro" id="IPR006685">
    <property type="entry name" value="MscS_channel_2nd"/>
</dbReference>
<protein>
    <submittedName>
        <fullName evidence="10">Small conductance mechanosensitive channel</fullName>
    </submittedName>
</protein>
<keyword evidence="3" id="KW-1003">Cell membrane</keyword>
<dbReference type="Gene3D" id="3.30.70.100">
    <property type="match status" value="1"/>
</dbReference>
<dbReference type="SUPFAM" id="SSF82861">
    <property type="entry name" value="Mechanosensitive channel protein MscS (YggB), transmembrane region"/>
    <property type="match status" value="1"/>
</dbReference>
<evidence type="ECO:0000313" key="10">
    <source>
        <dbReference type="EMBL" id="PXV62692.1"/>
    </source>
</evidence>
<feature type="domain" description="Mechanosensitive ion channel MscS" evidence="8">
    <location>
        <begin position="120"/>
        <end position="184"/>
    </location>
</feature>
<dbReference type="InterPro" id="IPR023408">
    <property type="entry name" value="MscS_beta-dom_sf"/>
</dbReference>
<evidence type="ECO:0000313" key="11">
    <source>
        <dbReference type="Proteomes" id="UP000247973"/>
    </source>
</evidence>
<dbReference type="InterPro" id="IPR011014">
    <property type="entry name" value="MscS_channel_TM-2"/>
</dbReference>
<sequence length="283" mass="30633">MLGFILLQNIKEISPSALEPLLQGLIDRLIGLGEKLIVAAIVYFIGSWLISWLLKLVKKILSRKLIDGAVQTFINSLVNTILRVVLIVAIIGILGIPTTSLAAIIAAGGLAIGMAMKDNLSNFAGGIMILLNKPFKLRDRILVQGMDGVVMEIGILYTILLTADGRTIYIPNGPLSTGSITNYSTQENRRVDIVLNINYGNNADELKAALTEVVNRNEKVLQAPTPFVGITNINNGNFDIVIRAWVLNEDYGGVSVDLNEAIYNTLSQKGVFAASSLSVRMVN</sequence>
<dbReference type="PANTHER" id="PTHR30221:SF1">
    <property type="entry name" value="SMALL-CONDUCTANCE MECHANOSENSITIVE CHANNEL"/>
    <property type="match status" value="1"/>
</dbReference>
<dbReference type="EMBL" id="QICL01000018">
    <property type="protein sequence ID" value="PXV62692.1"/>
    <property type="molecule type" value="Genomic_DNA"/>
</dbReference>
<dbReference type="RefSeq" id="WP_110311359.1">
    <property type="nucleotide sequence ID" value="NZ_QICL01000018.1"/>
</dbReference>
<evidence type="ECO:0000256" key="5">
    <source>
        <dbReference type="ARBA" id="ARBA00022989"/>
    </source>
</evidence>
<dbReference type="OrthoDB" id="9809206at2"/>
<name>A0A2V3PNL5_9BACT</name>
<evidence type="ECO:0000256" key="2">
    <source>
        <dbReference type="ARBA" id="ARBA00008017"/>
    </source>
</evidence>
<evidence type="ECO:0000259" key="8">
    <source>
        <dbReference type="Pfam" id="PF00924"/>
    </source>
</evidence>
<evidence type="ECO:0000256" key="1">
    <source>
        <dbReference type="ARBA" id="ARBA00004651"/>
    </source>
</evidence>